<dbReference type="PANTHER" id="PTHR48016:SF32">
    <property type="entry name" value="MITOGEN-ACTIVATED PROTEIN KINASE KINASE KINASE 4"/>
    <property type="match status" value="1"/>
</dbReference>
<evidence type="ECO:0000256" key="1">
    <source>
        <dbReference type="ARBA" id="ARBA00006529"/>
    </source>
</evidence>
<feature type="domain" description="Protein kinase" evidence="9">
    <location>
        <begin position="1082"/>
        <end position="1343"/>
    </location>
</feature>
<accession>A0A507C7H5</accession>
<proteinExistence type="inferred from homology"/>
<dbReference type="PANTHER" id="PTHR48016">
    <property type="entry name" value="MAP KINASE KINASE KINASE SSK2-RELATED-RELATED"/>
    <property type="match status" value="1"/>
</dbReference>
<dbReference type="Gene3D" id="1.10.510.10">
    <property type="entry name" value="Transferase(Phosphotransferase) domain 1"/>
    <property type="match status" value="1"/>
</dbReference>
<feature type="compositionally biased region" description="Basic and acidic residues" evidence="8">
    <location>
        <begin position="64"/>
        <end position="73"/>
    </location>
</feature>
<keyword evidence="3" id="KW-0808">Transferase</keyword>
<evidence type="ECO:0000256" key="6">
    <source>
        <dbReference type="ARBA" id="ARBA00022840"/>
    </source>
</evidence>
<dbReference type="GO" id="GO:0004674">
    <property type="term" value="F:protein serine/threonine kinase activity"/>
    <property type="evidence" value="ECO:0007669"/>
    <property type="project" value="UniProtKB-KW"/>
</dbReference>
<feature type="region of interest" description="Disordered" evidence="8">
    <location>
        <begin position="1411"/>
        <end position="1441"/>
    </location>
</feature>
<dbReference type="Pfam" id="PF00069">
    <property type="entry name" value="Pkinase"/>
    <property type="match status" value="1"/>
</dbReference>
<dbReference type="GeneID" id="42002270"/>
<dbReference type="SUPFAM" id="SSF56112">
    <property type="entry name" value="Protein kinase-like (PK-like)"/>
    <property type="match status" value="1"/>
</dbReference>
<comment type="caution">
    <text evidence="10">The sequence shown here is derived from an EMBL/GenBank/DDBJ whole genome shotgun (WGS) entry which is preliminary data.</text>
</comment>
<dbReference type="InterPro" id="IPR000719">
    <property type="entry name" value="Prot_kinase_dom"/>
</dbReference>
<dbReference type="EMBL" id="QEAO01000003">
    <property type="protein sequence ID" value="TPX36997.1"/>
    <property type="molecule type" value="Genomic_DNA"/>
</dbReference>
<dbReference type="SMART" id="SM00220">
    <property type="entry name" value="S_TKc"/>
    <property type="match status" value="1"/>
</dbReference>
<dbReference type="OrthoDB" id="1043025at2759"/>
<keyword evidence="4 7" id="KW-0547">Nucleotide-binding</keyword>
<feature type="region of interest" description="Disordered" evidence="8">
    <location>
        <begin position="1"/>
        <end position="119"/>
    </location>
</feature>
<dbReference type="PROSITE" id="PS00107">
    <property type="entry name" value="PROTEIN_KINASE_ATP"/>
    <property type="match status" value="1"/>
</dbReference>
<dbReference type="GO" id="GO:0005524">
    <property type="term" value="F:ATP binding"/>
    <property type="evidence" value="ECO:0007669"/>
    <property type="project" value="UniProtKB-UniRule"/>
</dbReference>
<feature type="region of interest" description="Disordered" evidence="8">
    <location>
        <begin position="953"/>
        <end position="1006"/>
    </location>
</feature>
<evidence type="ECO:0000256" key="7">
    <source>
        <dbReference type="PROSITE-ProRule" id="PRU10141"/>
    </source>
</evidence>
<organism evidence="10 11">
    <name type="scientific">Synchytrium microbalum</name>
    <dbReference type="NCBI Taxonomy" id="1806994"/>
    <lineage>
        <taxon>Eukaryota</taxon>
        <taxon>Fungi</taxon>
        <taxon>Fungi incertae sedis</taxon>
        <taxon>Chytridiomycota</taxon>
        <taxon>Chytridiomycota incertae sedis</taxon>
        <taxon>Chytridiomycetes</taxon>
        <taxon>Synchytriales</taxon>
        <taxon>Synchytriaceae</taxon>
        <taxon>Synchytrium</taxon>
    </lineage>
</organism>
<keyword evidence="6 7" id="KW-0067">ATP-binding</keyword>
<dbReference type="RefSeq" id="XP_031027068.1">
    <property type="nucleotide sequence ID" value="XM_031166973.1"/>
</dbReference>
<feature type="binding site" evidence="7">
    <location>
        <position position="1111"/>
    </location>
    <ligand>
        <name>ATP</name>
        <dbReference type="ChEBI" id="CHEBI:30616"/>
    </ligand>
</feature>
<keyword evidence="5" id="KW-0418">Kinase</keyword>
<feature type="region of interest" description="Disordered" evidence="8">
    <location>
        <begin position="1464"/>
        <end position="1503"/>
    </location>
</feature>
<dbReference type="STRING" id="1806994.A0A507C7H5"/>
<comment type="similarity">
    <text evidence="1">Belongs to the protein kinase superfamily. STE Ser/Thr protein kinase family. MAP kinase kinase kinase subfamily.</text>
</comment>
<reference evidence="10 11" key="1">
    <citation type="journal article" date="2019" name="Sci. Rep.">
        <title>Comparative genomics of chytrid fungi reveal insights into the obligate biotrophic and pathogenic lifestyle of Synchytrium endobioticum.</title>
        <authorList>
            <person name="van de Vossenberg B.T.L.H."/>
            <person name="Warris S."/>
            <person name="Nguyen H.D.T."/>
            <person name="van Gent-Pelzer M.P.E."/>
            <person name="Joly D.L."/>
            <person name="van de Geest H.C."/>
            <person name="Bonants P.J.M."/>
            <person name="Smith D.S."/>
            <person name="Levesque C.A."/>
            <person name="van der Lee T.A.J."/>
        </authorList>
    </citation>
    <scope>NUCLEOTIDE SEQUENCE [LARGE SCALE GENOMIC DNA]</scope>
    <source>
        <strain evidence="10 11">JEL517</strain>
    </source>
</reference>
<dbReference type="InterPro" id="IPR050538">
    <property type="entry name" value="MAP_kinase_kinase_kinase"/>
</dbReference>
<dbReference type="PROSITE" id="PS00108">
    <property type="entry name" value="PROTEIN_KINASE_ST"/>
    <property type="match status" value="1"/>
</dbReference>
<keyword evidence="2" id="KW-0723">Serine/threonine-protein kinase</keyword>
<evidence type="ECO:0000256" key="4">
    <source>
        <dbReference type="ARBA" id="ARBA00022741"/>
    </source>
</evidence>
<feature type="compositionally biased region" description="Acidic residues" evidence="8">
    <location>
        <begin position="74"/>
        <end position="87"/>
    </location>
</feature>
<dbReference type="PROSITE" id="PS50011">
    <property type="entry name" value="PROTEIN_KINASE_DOM"/>
    <property type="match status" value="1"/>
</dbReference>
<sequence>MLLKRATSDSILITGRSRVDRERTASGQSAESAEYLTPDESLHGSPKSPASDPISPSRSAIRRTLFDTQHDPSGDESGDEYEDDDESASMHDHGRSPHPRGSRRIDGKSNNDRADTIPRLRRHVSYSDEVEHRIKKSDSALTMTNDTESIADSKTTNYMFSIADTPPLTPSSTNRSDLEIPPFVHKDVPPLIPQSSATISTASISAPLVRTLSSTTSLSSTRSQREREEWSAMLSSVMSGEVVTSEKKRLSTWLISNTQQHADDRTRLWLSLKAHLAGRTVEEERCRLEDKRAKVDKLLQEVMDFTVKLDPSSPPPHDQVAAILARVDRAEALYPSRHAFITQTPMYGSGAFQHQLDALISWAAVSKAIRIKLAILKEWTGSELMEESLNEEVKLERSSFVDMVLKNAGVKIVFTTGVLRTLQKLLVKCKTVMTENSQVYKRLGLSMFSRELERLAAFPSDLMQEFLKARLAYCGALTSLSGSVADQVIEDIAENIQLAISLHQDARHFYQPTFGWTISNCLSTHYETHLLETFKLYLKLLAVRSERLSESMLLPLTEQLEAQWEFAKSICHGIHGADMECAIQFCTMETNLLQYAVKQMEIYSSRVVSQQTEAAFKAAFKSHHRLLDDTRSAVWAILRLLKSLEASICNAVEYQILDVGLLVHQLVQTGHSWVEFIGANPVTDMIVFASPNTQSANVVTSVLDTCVCDAANPETPHEFGYYCVILPISPQQLEWNGRVIQVHSYDIPETLLRTGHGLVVAESVDHVDDSRLRFENGAGESVVVCSEPRPFHSGPQIGLSGCRKSLVRLLHRVKSLTGEIRQTINTVENTAQFDADPRLTTSDVIGDWFCFVAEMSQKALKCMTYPQSSITMMLNSLLVELVGDWVDFCIRDCDSKSRRTLRWCLQALEFAQVVVAGGRIDHLKSVEFSQLRACVARAMSLLIKFIDVQGVRSQPRPLVPTGSKSSSGIDGSNVISPDPLPVDALTPLTSYGSNGDSSTSGGASVGSASDNTLVIKNFDLDTSPSRRLGKSFVDVVCKIEDERSRRETGWRMVGKVLDDVSSERDRALKQIVSESPQLMFNWQQGKFLGGGSYGTVSVAINLDTSDLMAVKEIHFSDSKSLSTLEKSVREEMAVLRQLSHPNTVEYYGVEVRRDRLYIFMEYCPQCLATILDHGRIEDEGAVRVYVKQMLKGLEYLHSKGIVHRDIKPANLLIGSNGQIKYVDFGASKIYKSTMTIQNGRSLVGTANYLAPEVITGDVAGAMGAQDIWSLGCCVLEMISGKKPWSNLDNDWAVMYHIGISNCNPPLPGPDQMSRECRDFLLKCFTRPASARPTVAALLKHPWVINIDDGEYEITMTPTVRAVGSEYLDPSGSTLHRIPSKRLLTDSSRRASFHYDSDEGRIEEIRGKKGIIAPPNEVPTLTSASSSTAYSNGESSFGMPGHRHRFNRQVPPGTSLSLPPRAESAFAMTDRPSPLSEGARSFTRLGSACSSASGSGAPSVSGEP</sequence>
<evidence type="ECO:0000256" key="5">
    <source>
        <dbReference type="ARBA" id="ARBA00022777"/>
    </source>
</evidence>
<feature type="compositionally biased region" description="Polar residues" evidence="8">
    <location>
        <begin position="962"/>
        <end position="975"/>
    </location>
</feature>
<evidence type="ECO:0000256" key="3">
    <source>
        <dbReference type="ARBA" id="ARBA00022679"/>
    </source>
</evidence>
<evidence type="ECO:0000313" key="10">
    <source>
        <dbReference type="EMBL" id="TPX36997.1"/>
    </source>
</evidence>
<feature type="compositionally biased region" description="Basic and acidic residues" evidence="8">
    <location>
        <begin position="103"/>
        <end position="118"/>
    </location>
</feature>
<dbReference type="GO" id="GO:0038066">
    <property type="term" value="P:p38MAPK cascade"/>
    <property type="evidence" value="ECO:0007669"/>
    <property type="project" value="TreeGrafter"/>
</dbReference>
<evidence type="ECO:0000313" key="11">
    <source>
        <dbReference type="Proteomes" id="UP000319731"/>
    </source>
</evidence>
<name>A0A507C7H5_9FUNG</name>
<keyword evidence="11" id="KW-1185">Reference proteome</keyword>
<protein>
    <recommendedName>
        <fullName evidence="9">Protein kinase domain-containing protein</fullName>
    </recommendedName>
</protein>
<dbReference type="InterPro" id="IPR008271">
    <property type="entry name" value="Ser/Thr_kinase_AS"/>
</dbReference>
<dbReference type="InterPro" id="IPR017441">
    <property type="entry name" value="Protein_kinase_ATP_BS"/>
</dbReference>
<dbReference type="InterPro" id="IPR011009">
    <property type="entry name" value="Kinase-like_dom_sf"/>
</dbReference>
<gene>
    <name evidence="10" type="ORF">SmJEL517_g01045</name>
</gene>
<feature type="compositionally biased region" description="Low complexity" evidence="8">
    <location>
        <begin position="1485"/>
        <end position="1503"/>
    </location>
</feature>
<evidence type="ECO:0000256" key="2">
    <source>
        <dbReference type="ARBA" id="ARBA00022527"/>
    </source>
</evidence>
<feature type="compositionally biased region" description="Low complexity" evidence="8">
    <location>
        <begin position="995"/>
        <end position="1006"/>
    </location>
</feature>
<dbReference type="Proteomes" id="UP000319731">
    <property type="component" value="Unassembled WGS sequence"/>
</dbReference>
<evidence type="ECO:0000259" key="9">
    <source>
        <dbReference type="PROSITE" id="PS50011"/>
    </source>
</evidence>
<evidence type="ECO:0000256" key="8">
    <source>
        <dbReference type="SAM" id="MobiDB-lite"/>
    </source>
</evidence>
<feature type="compositionally biased region" description="Low complexity" evidence="8">
    <location>
        <begin position="1421"/>
        <end position="1435"/>
    </location>
</feature>